<dbReference type="InterPro" id="IPR052201">
    <property type="entry name" value="LRR-containing_regulator"/>
</dbReference>
<keyword evidence="4" id="KW-1185">Reference proteome</keyword>
<evidence type="ECO:0000256" key="1">
    <source>
        <dbReference type="ARBA" id="ARBA00022737"/>
    </source>
</evidence>
<dbReference type="SUPFAM" id="SSF52047">
    <property type="entry name" value="RNI-like"/>
    <property type="match status" value="1"/>
</dbReference>
<dbReference type="PANTHER" id="PTHR24111">
    <property type="entry name" value="LEUCINE-RICH REPEAT-CONTAINING PROTEIN 34"/>
    <property type="match status" value="1"/>
</dbReference>
<comment type="caution">
    <text evidence="3">The sequence shown here is derived from an EMBL/GenBank/DDBJ whole genome shotgun (WGS) entry which is preliminary data.</text>
</comment>
<evidence type="ECO:0000256" key="2">
    <source>
        <dbReference type="SAM" id="Coils"/>
    </source>
</evidence>
<organism evidence="3 4">
    <name type="scientific">Smittium mucronatum</name>
    <dbReference type="NCBI Taxonomy" id="133383"/>
    <lineage>
        <taxon>Eukaryota</taxon>
        <taxon>Fungi</taxon>
        <taxon>Fungi incertae sedis</taxon>
        <taxon>Zoopagomycota</taxon>
        <taxon>Kickxellomycotina</taxon>
        <taxon>Harpellomycetes</taxon>
        <taxon>Harpellales</taxon>
        <taxon>Legeriomycetaceae</taxon>
        <taxon>Smittium</taxon>
    </lineage>
</organism>
<keyword evidence="1" id="KW-0677">Repeat</keyword>
<keyword evidence="2" id="KW-0175">Coiled coil</keyword>
<dbReference type="InterPro" id="IPR032675">
    <property type="entry name" value="LRR_dom_sf"/>
</dbReference>
<name>A0A1R0H5Q1_9FUNG</name>
<reference evidence="3 4" key="1">
    <citation type="journal article" date="2016" name="Mol. Biol. Evol.">
        <title>Genome-Wide Survey of Gut Fungi (Harpellales) Reveals the First Horizontally Transferred Ubiquitin Gene from a Mosquito Host.</title>
        <authorList>
            <person name="Wang Y."/>
            <person name="White M.M."/>
            <person name="Kvist S."/>
            <person name="Moncalvo J.M."/>
        </authorList>
    </citation>
    <scope>NUCLEOTIDE SEQUENCE [LARGE SCALE GENOMIC DNA]</scope>
    <source>
        <strain evidence="3 4">ALG-7-W6</strain>
    </source>
</reference>
<evidence type="ECO:0000313" key="3">
    <source>
        <dbReference type="EMBL" id="OLY84418.1"/>
    </source>
</evidence>
<dbReference type="InterPro" id="IPR001611">
    <property type="entry name" value="Leu-rich_rpt"/>
</dbReference>
<gene>
    <name evidence="3" type="ORF">AYI68_g1419</name>
</gene>
<dbReference type="AlphaFoldDB" id="A0A1R0H5Q1"/>
<dbReference type="OrthoDB" id="120976at2759"/>
<accession>A0A1R0H5Q1</accession>
<feature type="coiled-coil region" evidence="2">
    <location>
        <begin position="216"/>
        <end position="243"/>
    </location>
</feature>
<sequence length="246" mass="27650">MLEGFGDLETLELDNCGLDDEAKHCSALRRFISGSIHSVDYNEFLRYFPESESETYLKEESTHKNSNERTSQQNLVLDLSFNDLGPELDNLAGALKTNSFIHTLILRNNSINYPNIKHLADGVLNSSIRHLDIGRNKYLTGSCEKRVIEPFNNLIIRSRLTKLTMDSCDITNSFAKNLALAIRPGSSLKHLDLSNNNCCSAETLRTFISASKKSHLKSVKLSIPTSNEEIRNLENELKESLSLNSD</sequence>
<dbReference type="PANTHER" id="PTHR24111:SF0">
    <property type="entry name" value="LEUCINE-RICH REPEAT-CONTAINING PROTEIN"/>
    <property type="match status" value="1"/>
</dbReference>
<protein>
    <submittedName>
        <fullName evidence="3">Uncharacterized protein</fullName>
    </submittedName>
</protein>
<dbReference type="EMBL" id="LSSL01000503">
    <property type="protein sequence ID" value="OLY84418.1"/>
    <property type="molecule type" value="Genomic_DNA"/>
</dbReference>
<proteinExistence type="predicted"/>
<dbReference type="Pfam" id="PF00560">
    <property type="entry name" value="LRR_1"/>
    <property type="match status" value="1"/>
</dbReference>
<evidence type="ECO:0000313" key="4">
    <source>
        <dbReference type="Proteomes" id="UP000187455"/>
    </source>
</evidence>
<dbReference type="Proteomes" id="UP000187455">
    <property type="component" value="Unassembled WGS sequence"/>
</dbReference>
<dbReference type="Gene3D" id="3.80.10.10">
    <property type="entry name" value="Ribonuclease Inhibitor"/>
    <property type="match status" value="1"/>
</dbReference>